<dbReference type="InterPro" id="IPR000048">
    <property type="entry name" value="IQ_motif_EF-hand-BS"/>
</dbReference>
<dbReference type="Pfam" id="PF00784">
    <property type="entry name" value="MyTH4"/>
    <property type="match status" value="1"/>
</dbReference>
<dbReference type="PRINTS" id="PR00193">
    <property type="entry name" value="MYOSINHEAVY"/>
</dbReference>
<dbReference type="GO" id="GO:0016020">
    <property type="term" value="C:membrane"/>
    <property type="evidence" value="ECO:0007669"/>
    <property type="project" value="TreeGrafter"/>
</dbReference>
<dbReference type="GO" id="GO:0000146">
    <property type="term" value="F:microfilament motor activity"/>
    <property type="evidence" value="ECO:0007669"/>
    <property type="project" value="TreeGrafter"/>
</dbReference>
<dbReference type="GO" id="GO:0098858">
    <property type="term" value="C:actin-based cell projection"/>
    <property type="evidence" value="ECO:0007669"/>
    <property type="project" value="TreeGrafter"/>
</dbReference>
<keyword evidence="5 6" id="KW-0009">Actin-binding</keyword>
<dbReference type="InterPro" id="IPR027417">
    <property type="entry name" value="P-loop_NTPase"/>
</dbReference>
<reference evidence="10 11" key="1">
    <citation type="submission" date="2018-11" db="EMBL/GenBank/DDBJ databases">
        <authorList>
            <consortium name="Pathogen Informatics"/>
        </authorList>
    </citation>
    <scope>NUCLEOTIDE SEQUENCE [LARGE SCALE GENOMIC DNA]</scope>
</reference>
<dbReference type="SMART" id="SM00015">
    <property type="entry name" value="IQ"/>
    <property type="match status" value="2"/>
</dbReference>
<comment type="caution">
    <text evidence="6">Lacks conserved residue(s) required for the propagation of feature annotation.</text>
</comment>
<evidence type="ECO:0000259" key="8">
    <source>
        <dbReference type="PROSITE" id="PS51016"/>
    </source>
</evidence>
<dbReference type="InterPro" id="IPR038185">
    <property type="entry name" value="MyTH4_dom_sf"/>
</dbReference>
<feature type="region of interest" description="Disordered" evidence="7">
    <location>
        <begin position="895"/>
        <end position="963"/>
    </location>
</feature>
<accession>A0A3P8B598</accession>
<evidence type="ECO:0000256" key="4">
    <source>
        <dbReference type="ARBA" id="ARBA00023175"/>
    </source>
</evidence>
<feature type="domain" description="MyTH4" evidence="8">
    <location>
        <begin position="517"/>
        <end position="661"/>
    </location>
</feature>
<evidence type="ECO:0000256" key="6">
    <source>
        <dbReference type="PROSITE-ProRule" id="PRU00782"/>
    </source>
</evidence>
<dbReference type="GO" id="GO:0005737">
    <property type="term" value="C:cytoplasm"/>
    <property type="evidence" value="ECO:0007669"/>
    <property type="project" value="TreeGrafter"/>
</dbReference>
<dbReference type="InterPro" id="IPR000857">
    <property type="entry name" value="MyTH4_dom"/>
</dbReference>
<sequence length="1084" mass="124190">MHTFAPCFTHKTTKTEEEGVNKIAYSIGQALDARDALSMALYELVFKWILNRISLQLKCTDHSAVISVVDCYGVERYNNNGLEQLLINTVNEKLENAFVKQTFLEEMADYVTEGLIFDWKMPSNLDNDKVLELLCKKPYGLLYLIDDECKFPKASDESYLRHCNLNHLDKNVYGKAKNKDRLQMSVRHSFGTTCYNVHGFVQRNKRALPGQVVISLLFRPLANGKDCADYVAYAAQQFNTASATLIEKILGGNSHFVRCVKCNNERLPARLDVTSLSRQLKSLYIMETLQFRRAGFPVRIPFERFAQSYRCLLPSDIALCQKQKEIVVDILDGQGVKFADDFQIGLNYVFLRDRLADRLHTIREKIQREAAHVIQKTMRTYVARKRYLKKRHAIIRLQAGVRGWKARKECSILREQMFKSLSNQTKRNRRLNAYHETLMTSNPDQKCSSALLGCLDVESQASKEIEKTLAEPKSKAPSMKITTEYLPMKLKNRIGTVDPVTIEEFAEANFKGHLLEPRREPILTPFLHKENDLDFRLSIEVFKLILKYMYDQSLNRAQLEDLARYIVKQGIGSPCQRDEIFVQICNQIYHNSDKDASARCCRLLLQAVGAFAPTDTVLPMLIRGIGNPSGWSVEVETEKTVYCPTGSHFLHDVISEIELGKEENKRSYFYNYPTERTLPPVNKKKVDVQFAPAQVKVISPVVKRQMRQANESRETLRRDRSADAARTTSRSDSHRDRSFDSHMNTSTSPQMYRGPYREEESEPEYCYALPVKPKAMNGEIYLEAQSRSQYVPYTHTRRERSEDGPPEPPKYPVPNGSAAKFDSSSYQPMTAQHHRFNGSRDRSNERHDATPQNQYYTQNNIPMVQYVPVMMAPQPMMFSSQISQGMVQSPMMVPASSVSHMGDTPMSHHRQTSSQSQSNTFSDDRSRDYDTLKPTSRPEHESCRSYSSIAGRGGEYDSRALNGSRCDYVPSVHSTMSVASRIRNMPVPNSNRDVDRFLDEVFDQVLSPHELAHEMTAHEIAASIKGGAYGPAEVYDTTYQRPLYQQNNSTNYQNNEADSDQYNYVDRDAVVSKEGDIWERENLW</sequence>
<organism evidence="11 12">
    <name type="scientific">Heligmosomoides polygyrus</name>
    <name type="common">Parasitic roundworm</name>
    <dbReference type="NCBI Taxonomy" id="6339"/>
    <lineage>
        <taxon>Eukaryota</taxon>
        <taxon>Metazoa</taxon>
        <taxon>Ecdysozoa</taxon>
        <taxon>Nematoda</taxon>
        <taxon>Chromadorea</taxon>
        <taxon>Rhabditida</taxon>
        <taxon>Rhabditina</taxon>
        <taxon>Rhabditomorpha</taxon>
        <taxon>Strongyloidea</taxon>
        <taxon>Heligmosomidae</taxon>
        <taxon>Heligmosomoides</taxon>
    </lineage>
</organism>
<dbReference type="GO" id="GO:0005524">
    <property type="term" value="F:ATP binding"/>
    <property type="evidence" value="ECO:0007669"/>
    <property type="project" value="UniProtKB-KW"/>
</dbReference>
<dbReference type="SMART" id="SM00139">
    <property type="entry name" value="MyTH4"/>
    <property type="match status" value="1"/>
</dbReference>
<dbReference type="Gene3D" id="3.40.850.10">
    <property type="entry name" value="Kinesin motor domain"/>
    <property type="match status" value="1"/>
</dbReference>
<accession>A0A183GEW7</accession>
<feature type="compositionally biased region" description="Basic and acidic residues" evidence="7">
    <location>
        <begin position="838"/>
        <end position="849"/>
    </location>
</feature>
<dbReference type="Pfam" id="PF00063">
    <property type="entry name" value="Myosin_head"/>
    <property type="match status" value="2"/>
</dbReference>
<feature type="region of interest" description="Actin-binding" evidence="6">
    <location>
        <begin position="242"/>
        <end position="264"/>
    </location>
</feature>
<dbReference type="EMBL" id="UZAH01032538">
    <property type="protein sequence ID" value="VDP22417.1"/>
    <property type="molecule type" value="Genomic_DNA"/>
</dbReference>
<dbReference type="InterPro" id="IPR001609">
    <property type="entry name" value="Myosin_head_motor_dom-like"/>
</dbReference>
<keyword evidence="4" id="KW-0505">Motor protein</keyword>
<evidence type="ECO:0000256" key="3">
    <source>
        <dbReference type="ARBA" id="ARBA00023123"/>
    </source>
</evidence>
<feature type="compositionally biased region" description="Low complexity" evidence="7">
    <location>
        <begin position="912"/>
        <end position="921"/>
    </location>
</feature>
<comment type="similarity">
    <text evidence="6">Belongs to the TRAFAC class myosin-kinesin ATPase superfamily. Myosin family.</text>
</comment>
<dbReference type="Gene3D" id="1.20.5.190">
    <property type="match status" value="1"/>
</dbReference>
<evidence type="ECO:0000256" key="5">
    <source>
        <dbReference type="ARBA" id="ARBA00023203"/>
    </source>
</evidence>
<evidence type="ECO:0000313" key="11">
    <source>
        <dbReference type="Proteomes" id="UP000050761"/>
    </source>
</evidence>
<dbReference type="GO" id="GO:0016459">
    <property type="term" value="C:myosin complex"/>
    <property type="evidence" value="ECO:0007669"/>
    <property type="project" value="UniProtKB-KW"/>
</dbReference>
<proteinExistence type="inferred from homology"/>
<keyword evidence="2" id="KW-0067">ATP-binding</keyword>
<reference evidence="12" key="2">
    <citation type="submission" date="2019-09" db="UniProtKB">
        <authorList>
            <consortium name="WormBaseParasite"/>
        </authorList>
    </citation>
    <scope>IDENTIFICATION</scope>
</reference>
<feature type="region of interest" description="Disordered" evidence="7">
    <location>
        <begin position="704"/>
        <end position="759"/>
    </location>
</feature>
<dbReference type="Proteomes" id="UP000050761">
    <property type="component" value="Unassembled WGS sequence"/>
</dbReference>
<evidence type="ECO:0000256" key="1">
    <source>
        <dbReference type="ARBA" id="ARBA00022741"/>
    </source>
</evidence>
<dbReference type="WBParaSite" id="HPBE_0002090801-mRNA-1">
    <property type="protein sequence ID" value="HPBE_0002090801-mRNA-1"/>
    <property type="gene ID" value="HPBE_0002090801"/>
</dbReference>
<dbReference type="PROSITE" id="PS51016">
    <property type="entry name" value="MYTH4"/>
    <property type="match status" value="1"/>
</dbReference>
<dbReference type="Pfam" id="PF00612">
    <property type="entry name" value="IQ"/>
    <property type="match status" value="2"/>
</dbReference>
<feature type="region of interest" description="Disordered" evidence="7">
    <location>
        <begin position="787"/>
        <end position="857"/>
    </location>
</feature>
<feature type="domain" description="Myosin motor" evidence="9">
    <location>
        <begin position="1"/>
        <end position="364"/>
    </location>
</feature>
<keyword evidence="3 6" id="KW-0518">Myosin</keyword>
<dbReference type="InterPro" id="IPR036961">
    <property type="entry name" value="Kinesin_motor_dom_sf"/>
</dbReference>
<dbReference type="PROSITE" id="PS50096">
    <property type="entry name" value="IQ"/>
    <property type="match status" value="2"/>
</dbReference>
<dbReference type="SMART" id="SM00242">
    <property type="entry name" value="MYSc"/>
    <property type="match status" value="1"/>
</dbReference>
<evidence type="ECO:0000256" key="7">
    <source>
        <dbReference type="SAM" id="MobiDB-lite"/>
    </source>
</evidence>
<dbReference type="PANTHER" id="PTHR13140">
    <property type="entry name" value="MYOSIN"/>
    <property type="match status" value="1"/>
</dbReference>
<dbReference type="Gene3D" id="1.20.58.530">
    <property type="match status" value="1"/>
</dbReference>
<evidence type="ECO:0000313" key="12">
    <source>
        <dbReference type="WBParaSite" id="HPBE_0002090801-mRNA-1"/>
    </source>
</evidence>
<feature type="compositionally biased region" description="Basic and acidic residues" evidence="7">
    <location>
        <begin position="922"/>
        <end position="943"/>
    </location>
</feature>
<dbReference type="PROSITE" id="PS51456">
    <property type="entry name" value="MYOSIN_MOTOR"/>
    <property type="match status" value="1"/>
</dbReference>
<gene>
    <name evidence="10" type="ORF">HPBE_LOCUS20907</name>
</gene>
<dbReference type="Gene3D" id="1.25.40.530">
    <property type="entry name" value="MyTH4 domain"/>
    <property type="match status" value="1"/>
</dbReference>
<dbReference type="GO" id="GO:0051015">
    <property type="term" value="F:actin filament binding"/>
    <property type="evidence" value="ECO:0007669"/>
    <property type="project" value="TreeGrafter"/>
</dbReference>
<dbReference type="OrthoDB" id="312459at2759"/>
<protein>
    <submittedName>
        <fullName evidence="12">Myosin motor domain-containing protein</fullName>
    </submittedName>
</protein>
<dbReference type="GO" id="GO:0007015">
    <property type="term" value="P:actin filament organization"/>
    <property type="evidence" value="ECO:0007669"/>
    <property type="project" value="TreeGrafter"/>
</dbReference>
<dbReference type="AlphaFoldDB" id="A0A183GEW7"/>
<keyword evidence="1" id="KW-0547">Nucleotide-binding</keyword>
<evidence type="ECO:0000259" key="9">
    <source>
        <dbReference type="PROSITE" id="PS51456"/>
    </source>
</evidence>
<feature type="compositionally biased region" description="Basic and acidic residues" evidence="7">
    <location>
        <begin position="710"/>
        <end position="740"/>
    </location>
</feature>
<evidence type="ECO:0000256" key="2">
    <source>
        <dbReference type="ARBA" id="ARBA00022840"/>
    </source>
</evidence>
<dbReference type="PANTHER" id="PTHR13140:SF709">
    <property type="entry name" value="UNCONVENTIONAL MYOSIN-XV"/>
    <property type="match status" value="1"/>
</dbReference>
<dbReference type="Gene3D" id="1.20.120.720">
    <property type="entry name" value="Myosin VI head, motor domain, U50 subdomain"/>
    <property type="match status" value="1"/>
</dbReference>
<dbReference type="Gene3D" id="6.20.240.20">
    <property type="match status" value="1"/>
</dbReference>
<keyword evidence="11" id="KW-1185">Reference proteome</keyword>
<evidence type="ECO:0000313" key="10">
    <source>
        <dbReference type="EMBL" id="VDP22417.1"/>
    </source>
</evidence>
<dbReference type="SUPFAM" id="SSF52540">
    <property type="entry name" value="P-loop containing nucleoside triphosphate hydrolases"/>
    <property type="match status" value="1"/>
</dbReference>
<name>A0A183GEW7_HELPZ</name>